<accession>A0A0F9RD10</accession>
<comment type="caution">
    <text evidence="1">The sequence shown here is derived from an EMBL/GenBank/DDBJ whole genome shotgun (WGS) entry which is preliminary data.</text>
</comment>
<proteinExistence type="predicted"/>
<dbReference type="EMBL" id="LAZR01000929">
    <property type="protein sequence ID" value="KKN54430.1"/>
    <property type="molecule type" value="Genomic_DNA"/>
</dbReference>
<protein>
    <submittedName>
        <fullName evidence="1">Uncharacterized protein</fullName>
    </submittedName>
</protein>
<organism evidence="1">
    <name type="scientific">marine sediment metagenome</name>
    <dbReference type="NCBI Taxonomy" id="412755"/>
    <lineage>
        <taxon>unclassified sequences</taxon>
        <taxon>metagenomes</taxon>
        <taxon>ecological metagenomes</taxon>
    </lineage>
</organism>
<sequence>MATNLLAVLGGRQLLVAFVALKREAHVTAQRNLFGMAEEVMTVAKRLAPVDLGRLQSTGFVRRVGKDVVELGFGTNYALFVHEIPPPDEGAPHPDQIEPGTRTARHNPPTQWKFLQRPAQEAFGNISIAFRGRGSVFHNIKWPLR</sequence>
<reference evidence="1" key="1">
    <citation type="journal article" date="2015" name="Nature">
        <title>Complex archaea that bridge the gap between prokaryotes and eukaryotes.</title>
        <authorList>
            <person name="Spang A."/>
            <person name="Saw J.H."/>
            <person name="Jorgensen S.L."/>
            <person name="Zaremba-Niedzwiedzka K."/>
            <person name="Martijn J."/>
            <person name="Lind A.E."/>
            <person name="van Eijk R."/>
            <person name="Schleper C."/>
            <person name="Guy L."/>
            <person name="Ettema T.J."/>
        </authorList>
    </citation>
    <scope>NUCLEOTIDE SEQUENCE</scope>
</reference>
<evidence type="ECO:0000313" key="1">
    <source>
        <dbReference type="EMBL" id="KKN54430.1"/>
    </source>
</evidence>
<gene>
    <name evidence="1" type="ORF">LCGC14_0592280</name>
</gene>
<name>A0A0F9RD10_9ZZZZ</name>
<dbReference type="AlphaFoldDB" id="A0A0F9RD10"/>